<evidence type="ECO:0000313" key="1">
    <source>
        <dbReference type="EMBL" id="PPQ83956.1"/>
    </source>
</evidence>
<name>A0A409WZN9_PSICY</name>
<reference evidence="1 2" key="1">
    <citation type="journal article" date="2018" name="Evol. Lett.">
        <title>Horizontal gene cluster transfer increased hallucinogenic mushroom diversity.</title>
        <authorList>
            <person name="Reynolds H.T."/>
            <person name="Vijayakumar V."/>
            <person name="Gluck-Thaler E."/>
            <person name="Korotkin H.B."/>
            <person name="Matheny P.B."/>
            <person name="Slot J.C."/>
        </authorList>
    </citation>
    <scope>NUCLEOTIDE SEQUENCE [LARGE SCALE GENOMIC DNA]</scope>
    <source>
        <strain evidence="1 2">2631</strain>
    </source>
</reference>
<dbReference type="Proteomes" id="UP000283269">
    <property type="component" value="Unassembled WGS sequence"/>
</dbReference>
<gene>
    <name evidence="1" type="ORF">CVT25_000414</name>
</gene>
<accession>A0A409WZN9</accession>
<evidence type="ECO:0000313" key="2">
    <source>
        <dbReference type="Proteomes" id="UP000283269"/>
    </source>
</evidence>
<comment type="caution">
    <text evidence="1">The sequence shown here is derived from an EMBL/GenBank/DDBJ whole genome shotgun (WGS) entry which is preliminary data.</text>
</comment>
<sequence>MGIPILVDVDVDDVDDVDDVGVGVGAR</sequence>
<dbReference type="AlphaFoldDB" id="A0A409WZN9"/>
<organism evidence="1 2">
    <name type="scientific">Psilocybe cyanescens</name>
    <dbReference type="NCBI Taxonomy" id="93625"/>
    <lineage>
        <taxon>Eukaryota</taxon>
        <taxon>Fungi</taxon>
        <taxon>Dikarya</taxon>
        <taxon>Basidiomycota</taxon>
        <taxon>Agaricomycotina</taxon>
        <taxon>Agaricomycetes</taxon>
        <taxon>Agaricomycetidae</taxon>
        <taxon>Agaricales</taxon>
        <taxon>Agaricineae</taxon>
        <taxon>Strophariaceae</taxon>
        <taxon>Psilocybe</taxon>
    </lineage>
</organism>
<dbReference type="InParanoid" id="A0A409WZN9"/>
<protein>
    <submittedName>
        <fullName evidence="1">Uncharacterized protein</fullName>
    </submittedName>
</protein>
<proteinExistence type="predicted"/>
<keyword evidence="2" id="KW-1185">Reference proteome</keyword>
<dbReference type="EMBL" id="NHYD01002945">
    <property type="protein sequence ID" value="PPQ83956.1"/>
    <property type="molecule type" value="Genomic_DNA"/>
</dbReference>